<dbReference type="SUPFAM" id="SSF48695">
    <property type="entry name" value="Multiheme cytochromes"/>
    <property type="match status" value="1"/>
</dbReference>
<accession>Q3A0V5</accession>
<keyword evidence="3" id="KW-1185">Reference proteome</keyword>
<reference evidence="2 3" key="2">
    <citation type="journal article" date="2012" name="BMC Genomics">
        <title>The genome of Pelobacter carbinolicus reveals surprising metabolic capabilities and physiological features.</title>
        <authorList>
            <person name="Aklujkar M."/>
            <person name="Haveman S.A."/>
            <person name="Didonato R.Jr."/>
            <person name="Chertkov O."/>
            <person name="Han C.S."/>
            <person name="Land M.L."/>
            <person name="Brown P."/>
            <person name="Lovley D.R."/>
        </authorList>
    </citation>
    <scope>NUCLEOTIDE SEQUENCE [LARGE SCALE GENOMIC DNA]</scope>
    <source>
        <strain evidence="3">DSM 2380 / NBRC 103641 / GraBd1</strain>
    </source>
</reference>
<dbReference type="Pfam" id="PF14522">
    <property type="entry name" value="Cytochrome_C7"/>
    <property type="match status" value="1"/>
</dbReference>
<dbReference type="EMBL" id="CP000142">
    <property type="protein sequence ID" value="ABA90002.2"/>
    <property type="molecule type" value="Genomic_DNA"/>
</dbReference>
<evidence type="ECO:0000313" key="3">
    <source>
        <dbReference type="Proteomes" id="UP000002534"/>
    </source>
</evidence>
<dbReference type="AlphaFoldDB" id="Q3A0V5"/>
<dbReference type="InterPro" id="IPR036280">
    <property type="entry name" value="Multihaem_cyt_sf"/>
</dbReference>
<feature type="domain" description="Cytochrome c7-like" evidence="1">
    <location>
        <begin position="41"/>
        <end position="101"/>
    </location>
</feature>
<dbReference type="PANTHER" id="PTHR39425:SF1">
    <property type="entry name" value="CYTOCHROME C7-LIKE DOMAIN-CONTAINING PROTEIN"/>
    <property type="match status" value="1"/>
</dbReference>
<dbReference type="InterPro" id="IPR026352">
    <property type="entry name" value="Nanowire_3heme"/>
</dbReference>
<dbReference type="RefSeq" id="WP_011342547.1">
    <property type="nucleotide sequence ID" value="NC_007498.2"/>
</dbReference>
<name>Q3A0V5_SYNC1</name>
<evidence type="ECO:0000313" key="2">
    <source>
        <dbReference type="EMBL" id="ABA90002.2"/>
    </source>
</evidence>
<dbReference type="InterPro" id="IPR029467">
    <property type="entry name" value="Cyt_c7-like"/>
</dbReference>
<dbReference type="eggNOG" id="ENOG5031GG2">
    <property type="taxonomic scope" value="Bacteria"/>
</dbReference>
<reference evidence="3" key="1">
    <citation type="submission" date="2005-10" db="EMBL/GenBank/DDBJ databases">
        <title>Complete sequence of Pelobacter carbinolicus DSM 2380.</title>
        <authorList>
            <person name="Copeland A."/>
            <person name="Lucas S."/>
            <person name="Lapidus A."/>
            <person name="Barry K."/>
            <person name="Detter J.C."/>
            <person name="Glavina T."/>
            <person name="Hammon N."/>
            <person name="Israni S."/>
            <person name="Pitluck S."/>
            <person name="Chertkov O."/>
            <person name="Schmutz J."/>
            <person name="Larimer F."/>
            <person name="Land M."/>
            <person name="Kyrpides N."/>
            <person name="Ivanova N."/>
            <person name="Richardson P."/>
        </authorList>
    </citation>
    <scope>NUCLEOTIDE SEQUENCE [LARGE SCALE GENOMIC DNA]</scope>
    <source>
        <strain evidence="3">DSM 2380 / NBRC 103641 / GraBd1</strain>
    </source>
</reference>
<dbReference type="Gene3D" id="3.90.10.10">
    <property type="entry name" value="Cytochrome C3"/>
    <property type="match status" value="1"/>
</dbReference>
<proteinExistence type="predicted"/>
<dbReference type="OrthoDB" id="14108at2"/>
<protein>
    <submittedName>
        <fullName evidence="2">Cytochrome c</fullName>
    </submittedName>
</protein>
<dbReference type="NCBIfam" id="TIGR04257">
    <property type="entry name" value="nanowire_3heme"/>
    <property type="match status" value="1"/>
</dbReference>
<dbReference type="KEGG" id="pca:Pcar_2767"/>
<dbReference type="PANTHER" id="PTHR39425">
    <property type="entry name" value="LIPOPROTEIN CYTOCHROME C"/>
    <property type="match status" value="1"/>
</dbReference>
<sequence length="106" mass="11406">MKKLAAWGVFFVVAGWAASVLAVPAHRSLTYHGGDSGPVIFQGKTHRQGCSECHRAGIFPVMRQGSETITMKKIDEGAQCGACHNGQQAFSSEGNCTRCHQTGEKR</sequence>
<dbReference type="Proteomes" id="UP000002534">
    <property type="component" value="Chromosome"/>
</dbReference>
<evidence type="ECO:0000259" key="1">
    <source>
        <dbReference type="Pfam" id="PF14522"/>
    </source>
</evidence>
<dbReference type="STRING" id="338963.Pcar_2767"/>
<organism evidence="2 3">
    <name type="scientific">Syntrophotalea carbinolica (strain DSM 2380 / NBRC 103641 / GraBd1)</name>
    <name type="common">Pelobacter carbinolicus</name>
    <dbReference type="NCBI Taxonomy" id="338963"/>
    <lineage>
        <taxon>Bacteria</taxon>
        <taxon>Pseudomonadati</taxon>
        <taxon>Thermodesulfobacteriota</taxon>
        <taxon>Desulfuromonadia</taxon>
        <taxon>Desulfuromonadales</taxon>
        <taxon>Syntrophotaleaceae</taxon>
        <taxon>Syntrophotalea</taxon>
    </lineage>
</organism>
<dbReference type="HOGENOM" id="CLU_157045_0_0_7"/>
<gene>
    <name evidence="2" type="ordered locus">Pcar_2767</name>
</gene>